<dbReference type="SMART" id="SM00014">
    <property type="entry name" value="acidPPc"/>
    <property type="match status" value="1"/>
</dbReference>
<feature type="domain" description="Phosphatidic acid phosphatase type 2/haloperoxidase" evidence="2">
    <location>
        <begin position="132"/>
        <end position="239"/>
    </location>
</feature>
<dbReference type="PIRSF" id="PIRSF000897">
    <property type="entry name" value="Acid_Ptase_ClsA"/>
    <property type="match status" value="1"/>
</dbReference>
<dbReference type="EMBL" id="CP018191">
    <property type="protein sequence ID" value="APH53709.1"/>
    <property type="molecule type" value="Genomic_DNA"/>
</dbReference>
<keyword evidence="1 3" id="KW-0378">Hydrolase</keyword>
<protein>
    <recommendedName>
        <fullName evidence="1">Acid phosphatase</fullName>
        <ecNumber evidence="1">3.1.3.2</ecNumber>
    </recommendedName>
</protein>
<comment type="catalytic activity">
    <reaction evidence="1">
        <text>a phosphate monoester + H2O = an alcohol + phosphate</text>
        <dbReference type="Rhea" id="RHEA:15017"/>
        <dbReference type="ChEBI" id="CHEBI:15377"/>
        <dbReference type="ChEBI" id="CHEBI:30879"/>
        <dbReference type="ChEBI" id="CHEBI:43474"/>
        <dbReference type="ChEBI" id="CHEBI:67140"/>
        <dbReference type="EC" id="3.1.3.2"/>
    </reaction>
</comment>
<dbReference type="AlphaFoldDB" id="A0AAC9K9T9"/>
<evidence type="ECO:0000313" key="4">
    <source>
        <dbReference type="Proteomes" id="UP000182373"/>
    </source>
</evidence>
<dbReference type="Pfam" id="PF01569">
    <property type="entry name" value="PAP2"/>
    <property type="match status" value="1"/>
</dbReference>
<evidence type="ECO:0000313" key="3">
    <source>
        <dbReference type="EMBL" id="APH53709.1"/>
    </source>
</evidence>
<accession>A0AAC9K9T9</accession>
<dbReference type="Gene3D" id="1.20.144.10">
    <property type="entry name" value="Phosphatidic acid phosphatase type 2/haloperoxidase"/>
    <property type="match status" value="1"/>
</dbReference>
<dbReference type="InterPro" id="IPR001011">
    <property type="entry name" value="Acid_Pase_classA_bac"/>
</dbReference>
<dbReference type="PRINTS" id="PR00483">
    <property type="entry name" value="BACPHPHTASE"/>
</dbReference>
<dbReference type="SUPFAM" id="SSF48317">
    <property type="entry name" value="Acid phosphatase/Vanadium-dependent haloperoxidase"/>
    <property type="match status" value="1"/>
</dbReference>
<proteinExistence type="inferred from homology"/>
<evidence type="ECO:0000256" key="1">
    <source>
        <dbReference type="PIRNR" id="PIRNR000897"/>
    </source>
</evidence>
<dbReference type="GO" id="GO:0003993">
    <property type="term" value="F:acid phosphatase activity"/>
    <property type="evidence" value="ECO:0007669"/>
    <property type="project" value="UniProtKB-EC"/>
</dbReference>
<dbReference type="GO" id="GO:0030288">
    <property type="term" value="C:outer membrane-bounded periplasmic space"/>
    <property type="evidence" value="ECO:0007669"/>
    <property type="project" value="InterPro"/>
</dbReference>
<organism evidence="3 4">
    <name type="scientific">Granulibacter bethesdensis</name>
    <dbReference type="NCBI Taxonomy" id="364410"/>
    <lineage>
        <taxon>Bacteria</taxon>
        <taxon>Pseudomonadati</taxon>
        <taxon>Pseudomonadota</taxon>
        <taxon>Alphaproteobacteria</taxon>
        <taxon>Acetobacterales</taxon>
        <taxon>Acetobacteraceae</taxon>
        <taxon>Granulibacter</taxon>
    </lineage>
</organism>
<dbReference type="InterPro" id="IPR036938">
    <property type="entry name" value="PAP2/HPO_sf"/>
</dbReference>
<reference evidence="4" key="1">
    <citation type="submission" date="2016-11" db="EMBL/GenBank/DDBJ databases">
        <title>Comparative genomic and phenotypic analysis of Granulibacter bethesdensis clinical isolates from patients with chronic granulomatous disease.</title>
        <authorList>
            <person name="Zarember K.A."/>
            <person name="Porcella S.F."/>
            <person name="Chu J."/>
            <person name="Ding L."/>
            <person name="Dahlstrom E."/>
            <person name="Barbian K."/>
            <person name="Martens C."/>
            <person name="Sykora L."/>
            <person name="Kramer S."/>
            <person name="Pettinato A.M."/>
            <person name="Hong H."/>
            <person name="Wald G."/>
            <person name="Berg L.J."/>
            <person name="Rogge L.S."/>
            <person name="Greenberg D.E."/>
            <person name="Falcone E.L."/>
            <person name="Neves J.F."/>
            <person name="Simoes M.J."/>
            <person name="Casal M."/>
            <person name="Rodriguez-Lopez F.C."/>
            <person name="Zelazny A."/>
            <person name="Gallin J.I."/>
            <person name="Holland S.M."/>
        </authorList>
    </citation>
    <scope>NUCLEOTIDE SEQUENCE [LARGE SCALE GENOMIC DNA]</scope>
    <source>
        <strain evidence="4">NIH9.1</strain>
    </source>
</reference>
<sequence length="261" mass="28599">MIKSENNPDYQADARRVTEMKIISRIGVFTVSLLLCLLFGPATASRADLGPSGFDQALRALQGIDLASLLPPPPAPGSQQAQMDMEAVRQAIAARTPEQEQKIRADHECVMEQFASVIGPDFDHQHYPRLAALLDRVYRAEAQLVAQAKAKIGRPRPYTLDPTLRTLETRSAQASYPSGHATFAYMTAAILARIFPEKREALYARAGGFAHNRVEAGSHFPSDLEAGRMSGEALAAQLWREGAFRAKIENALLAAQTNLHH</sequence>
<comment type="similarity">
    <text evidence="1">Belongs to the class A bacterial acid phosphatase family.</text>
</comment>
<dbReference type="EC" id="3.1.3.2" evidence="1"/>
<evidence type="ECO:0000259" key="2">
    <source>
        <dbReference type="SMART" id="SM00014"/>
    </source>
</evidence>
<dbReference type="Proteomes" id="UP000182373">
    <property type="component" value="Chromosome"/>
</dbReference>
<name>A0AAC9K9T9_9PROT</name>
<gene>
    <name evidence="3" type="ORF">GbCGDNIH9_0469</name>
</gene>
<dbReference type="InterPro" id="IPR000326">
    <property type="entry name" value="PAP2/HPO"/>
</dbReference>